<dbReference type="EMBL" id="BNCP01000039">
    <property type="protein sequence ID" value="GIL87502.1"/>
    <property type="molecule type" value="Genomic_DNA"/>
</dbReference>
<protein>
    <recommendedName>
        <fullName evidence="2">Retroviral polymerase SH3-like domain-containing protein</fullName>
    </recommendedName>
</protein>
<sequence>VSHLRIFGCTTYVHIPKEKRNKLQPVSRKGKLVGYDQGGQYRILFDEETVASHSAVKFDESTVGGGSVASGDEEDESADDQEEATNGAGTVPPSGADGGTPNSSDMDFEMTDNNSGPSTSTPSRGQ</sequence>
<evidence type="ECO:0000313" key="3">
    <source>
        <dbReference type="EMBL" id="GIL87502.1"/>
    </source>
</evidence>
<feature type="domain" description="Retroviral polymerase SH3-like" evidence="2">
    <location>
        <begin position="9"/>
        <end position="63"/>
    </location>
</feature>
<evidence type="ECO:0000313" key="4">
    <source>
        <dbReference type="Proteomes" id="UP000747110"/>
    </source>
</evidence>
<reference evidence="3" key="1">
    <citation type="journal article" date="2021" name="Proc. Natl. Acad. Sci. U.S.A.">
        <title>Three genomes in the algal genus Volvox reveal the fate of a haploid sex-determining region after a transition to homothallism.</title>
        <authorList>
            <person name="Yamamoto K."/>
            <person name="Hamaji T."/>
            <person name="Kawai-Toyooka H."/>
            <person name="Matsuzaki R."/>
            <person name="Takahashi F."/>
            <person name="Nishimura Y."/>
            <person name="Kawachi M."/>
            <person name="Noguchi H."/>
            <person name="Minakuchi Y."/>
            <person name="Umen J.G."/>
            <person name="Toyoda A."/>
            <person name="Nozaki H."/>
        </authorList>
    </citation>
    <scope>NUCLEOTIDE SEQUENCE</scope>
    <source>
        <strain evidence="3">NIES-3786</strain>
    </source>
</reference>
<gene>
    <name evidence="3" type="ORF">Vretifemale_15476</name>
</gene>
<feature type="non-terminal residue" evidence="3">
    <location>
        <position position="126"/>
    </location>
</feature>
<dbReference type="OrthoDB" id="545002at2759"/>
<feature type="compositionally biased region" description="Polar residues" evidence="1">
    <location>
        <begin position="100"/>
        <end position="126"/>
    </location>
</feature>
<proteinExistence type="predicted"/>
<keyword evidence="4" id="KW-1185">Reference proteome</keyword>
<dbReference type="InterPro" id="IPR057670">
    <property type="entry name" value="SH3_retrovirus"/>
</dbReference>
<evidence type="ECO:0000259" key="2">
    <source>
        <dbReference type="Pfam" id="PF25597"/>
    </source>
</evidence>
<comment type="caution">
    <text evidence="3">The sequence shown here is derived from an EMBL/GenBank/DDBJ whole genome shotgun (WGS) entry which is preliminary data.</text>
</comment>
<feature type="region of interest" description="Disordered" evidence="1">
    <location>
        <begin position="56"/>
        <end position="126"/>
    </location>
</feature>
<feature type="compositionally biased region" description="Acidic residues" evidence="1">
    <location>
        <begin position="71"/>
        <end position="83"/>
    </location>
</feature>
<accession>A0A8J4CVS7</accession>
<name>A0A8J4CVS7_9CHLO</name>
<feature type="non-terminal residue" evidence="3">
    <location>
        <position position="1"/>
    </location>
</feature>
<evidence type="ECO:0000256" key="1">
    <source>
        <dbReference type="SAM" id="MobiDB-lite"/>
    </source>
</evidence>
<dbReference type="Proteomes" id="UP000747110">
    <property type="component" value="Unassembled WGS sequence"/>
</dbReference>
<organism evidence="3 4">
    <name type="scientific">Volvox reticuliferus</name>
    <dbReference type="NCBI Taxonomy" id="1737510"/>
    <lineage>
        <taxon>Eukaryota</taxon>
        <taxon>Viridiplantae</taxon>
        <taxon>Chlorophyta</taxon>
        <taxon>core chlorophytes</taxon>
        <taxon>Chlorophyceae</taxon>
        <taxon>CS clade</taxon>
        <taxon>Chlamydomonadales</taxon>
        <taxon>Volvocaceae</taxon>
        <taxon>Volvox</taxon>
    </lineage>
</organism>
<dbReference type="Pfam" id="PF25597">
    <property type="entry name" value="SH3_retrovirus"/>
    <property type="match status" value="1"/>
</dbReference>
<dbReference type="AlphaFoldDB" id="A0A8J4CVS7"/>